<dbReference type="SUPFAM" id="SSF56645">
    <property type="entry name" value="Acyl-CoA dehydrogenase NM domain-like"/>
    <property type="match status" value="1"/>
</dbReference>
<evidence type="ECO:0000256" key="1">
    <source>
        <dbReference type="ARBA" id="ARBA00022630"/>
    </source>
</evidence>
<name>A0ABS0XJ61_9ACTN</name>
<dbReference type="SUPFAM" id="SSF47203">
    <property type="entry name" value="Acyl-CoA dehydrogenase C-terminal domain-like"/>
    <property type="match status" value="1"/>
</dbReference>
<dbReference type="Gene3D" id="1.20.140.10">
    <property type="entry name" value="Butyryl-CoA Dehydrogenase, subunit A, domain 3"/>
    <property type="match status" value="1"/>
</dbReference>
<dbReference type="Gene3D" id="1.10.540.10">
    <property type="entry name" value="Acyl-CoA dehydrogenase/oxidase, N-terminal domain"/>
    <property type="match status" value="1"/>
</dbReference>
<dbReference type="InterPro" id="IPR037069">
    <property type="entry name" value="AcylCoA_DH/ox_N_sf"/>
</dbReference>
<sequence length="379" mass="39577">MRSLDSARRTCELFLPGLLEALSDYPLDALERPDSPGIELFRKMGGPGLVIPDSLGGRGAGPLQALEVTRALASAAPSLAVATTMHHFSVATLSCFADSLGGAGGLGKRLKEISQQNLLVASGFAEGQPGQGILEPTMELQATRNGYLLRGSKKPCSLSGAMDFLTASVVIPDGNGGHTTAVTLVPRDAPGLAVRPFWASWVLAGAQSDEVVLTDVLVQDEHIMRTDPAHDAVSLDTLQSTGFVWFELLITASYLGIASQLVERVMNGPGGTASERAQLSMRLETATLLLERTARMLVDGDSGPSVLVQALVARYGAQDAIGATVRQAVELLGGLAYIRSGDIAYLAAASHGAGFHPPSRSSFAAPYLDYAAGGPLRLS</sequence>
<keyword evidence="1" id="KW-0285">Flavoprotein</keyword>
<dbReference type="RefSeq" id="WP_190120664.1">
    <property type="nucleotide sequence ID" value="NZ_BMVR01000041.1"/>
</dbReference>
<dbReference type="PANTHER" id="PTHR43884:SF20">
    <property type="entry name" value="ACYL-COA DEHYDROGENASE FADE28"/>
    <property type="match status" value="1"/>
</dbReference>
<organism evidence="4 5">
    <name type="scientific">Streptomyces flavofungini</name>
    <dbReference type="NCBI Taxonomy" id="68200"/>
    <lineage>
        <taxon>Bacteria</taxon>
        <taxon>Bacillati</taxon>
        <taxon>Actinomycetota</taxon>
        <taxon>Actinomycetes</taxon>
        <taxon>Kitasatosporales</taxon>
        <taxon>Streptomycetaceae</taxon>
        <taxon>Streptomyces</taxon>
    </lineage>
</organism>
<dbReference type="EMBL" id="JAEKOZ010000061">
    <property type="protein sequence ID" value="MBJ3813262.1"/>
    <property type="molecule type" value="Genomic_DNA"/>
</dbReference>
<dbReference type="InterPro" id="IPR009100">
    <property type="entry name" value="AcylCoA_DH/oxidase_NM_dom_sf"/>
</dbReference>
<protein>
    <submittedName>
        <fullName evidence="4">Acyl-CoA/acyl-ACP dehydrogenase</fullName>
    </submittedName>
</protein>
<accession>A0ABS0XJ61</accession>
<evidence type="ECO:0000256" key="2">
    <source>
        <dbReference type="ARBA" id="ARBA00022827"/>
    </source>
</evidence>
<dbReference type="Gene3D" id="2.40.110.10">
    <property type="entry name" value="Butyryl-CoA Dehydrogenase, subunit A, domain 2"/>
    <property type="match status" value="1"/>
</dbReference>
<dbReference type="PANTHER" id="PTHR43884">
    <property type="entry name" value="ACYL-COA DEHYDROGENASE"/>
    <property type="match status" value="1"/>
</dbReference>
<dbReference type="Proteomes" id="UP000634780">
    <property type="component" value="Unassembled WGS sequence"/>
</dbReference>
<reference evidence="4 5" key="1">
    <citation type="submission" date="2020-12" db="EMBL/GenBank/DDBJ databases">
        <title>Streptomyces typhae sp. nov., a novel endophytic actinomycete isolated from the root of cattail pollen (Typha angustifolia L.).</title>
        <authorList>
            <person name="Peng C."/>
            <person name="Liu C."/>
        </authorList>
    </citation>
    <scope>NUCLEOTIDE SEQUENCE [LARGE SCALE GENOMIC DNA]</scope>
    <source>
        <strain evidence="4 5">JCM 4753</strain>
    </source>
</reference>
<evidence type="ECO:0000313" key="4">
    <source>
        <dbReference type="EMBL" id="MBJ3813262.1"/>
    </source>
</evidence>
<keyword evidence="2" id="KW-0274">FAD</keyword>
<evidence type="ECO:0000313" key="5">
    <source>
        <dbReference type="Proteomes" id="UP000634780"/>
    </source>
</evidence>
<comment type="caution">
    <text evidence="4">The sequence shown here is derived from an EMBL/GenBank/DDBJ whole genome shotgun (WGS) entry which is preliminary data.</text>
</comment>
<proteinExistence type="predicted"/>
<evidence type="ECO:0000256" key="3">
    <source>
        <dbReference type="ARBA" id="ARBA00023002"/>
    </source>
</evidence>
<keyword evidence="5" id="KW-1185">Reference proteome</keyword>
<dbReference type="InterPro" id="IPR046373">
    <property type="entry name" value="Acyl-CoA_Oxase/DH_mid-dom_sf"/>
</dbReference>
<keyword evidence="3" id="KW-0560">Oxidoreductase</keyword>
<dbReference type="InterPro" id="IPR036250">
    <property type="entry name" value="AcylCo_DH-like_C"/>
</dbReference>
<gene>
    <name evidence="4" type="ORF">JGB26_40490</name>
</gene>